<protein>
    <recommendedName>
        <fullName evidence="5">Autophagy-related protein 27</fullName>
    </recommendedName>
</protein>
<dbReference type="EMBL" id="JAXLQG010000025">
    <property type="protein sequence ID" value="KAK5528704.1"/>
    <property type="molecule type" value="Genomic_DNA"/>
</dbReference>
<feature type="transmembrane region" description="Helical" evidence="2">
    <location>
        <begin position="341"/>
        <end position="366"/>
    </location>
</feature>
<evidence type="ECO:0000256" key="1">
    <source>
        <dbReference type="SAM" id="MobiDB-lite"/>
    </source>
</evidence>
<evidence type="ECO:0000256" key="2">
    <source>
        <dbReference type="SAM" id="Phobius"/>
    </source>
</evidence>
<dbReference type="AlphaFoldDB" id="A0AAV9PSG5"/>
<name>A0AAV9PSG5_9PEZI</name>
<feature type="transmembrane region" description="Helical" evidence="2">
    <location>
        <begin position="122"/>
        <end position="144"/>
    </location>
</feature>
<organism evidence="3 4">
    <name type="scientific">Vermiconidia calcicola</name>
    <dbReference type="NCBI Taxonomy" id="1690605"/>
    <lineage>
        <taxon>Eukaryota</taxon>
        <taxon>Fungi</taxon>
        <taxon>Dikarya</taxon>
        <taxon>Ascomycota</taxon>
        <taxon>Pezizomycotina</taxon>
        <taxon>Dothideomycetes</taxon>
        <taxon>Dothideomycetidae</taxon>
        <taxon>Mycosphaerellales</taxon>
        <taxon>Extremaceae</taxon>
        <taxon>Vermiconidia</taxon>
    </lineage>
</organism>
<accession>A0AAV9PSG5</accession>
<feature type="compositionally biased region" description="Low complexity" evidence="1">
    <location>
        <begin position="514"/>
        <end position="533"/>
    </location>
</feature>
<keyword evidence="2" id="KW-0812">Transmembrane</keyword>
<keyword evidence="2" id="KW-1133">Transmembrane helix</keyword>
<proteinExistence type="predicted"/>
<evidence type="ECO:0000313" key="3">
    <source>
        <dbReference type="EMBL" id="KAK5528704.1"/>
    </source>
</evidence>
<sequence>MDTFGHCDYNGDFTPYGSPSISLWDRSGFFSINVAWGEMDFPTAKFIDIVWDVGIGRAGQALLAWVTFKVSSQYLTATMSERSVSYGTFEALAFVPPTLVRTRRLAGDLLANRGWRTRLTMVWIICSSLFVISFSSLATAMSGYSSNNEAVMPDYTGRVVGYADYQVVHFAINDAWRIGEPEPVTVTVGNACVWQGIGSEDDNTDEATQGADAYNSRDIDTEDDEDPFEYVPSSCTMFWRSVQYVGLYGVGGSKLSPSTFIWNGIKHNLTSPTLNITTSYTPSSLLLLSNYLANFSSQPPSALKSVGKVSESTFWIYDNQTYSFDYVLDHATCQYTHSHNWGFSFLLLFTTTLLLAIWAIGTYALWLSVDLRSSPRWDGHEVGRRSDTGSRGIYRSSWELVEAMKRDLGHDVVQSGMSEKEIRSLVRRRRRDVGGGGPGLGSACDAHFLQQQSDMKAEEGTFQANSLAQSPVPCQTPWKKARPWLHWLRLDAEESIRRPRHSNATRSTTSQDMTLISPSTLGTTTSSLTSASPSSVFPFSNQLTAEQDMLAEPGSDTVNGRRNEPRLSRLNSIGSRVGHVRGQSQGRSISAASQGTWWLTPASASDSGASSMFATLVADADTLISGTNGHSTGGKGQDIAAQRKDGDVVEFMYDLGDD</sequence>
<gene>
    <name evidence="3" type="ORF">LTR25_010317</name>
</gene>
<keyword evidence="2" id="KW-0472">Membrane</keyword>
<comment type="caution">
    <text evidence="3">The sequence shown here is derived from an EMBL/GenBank/DDBJ whole genome shotgun (WGS) entry which is preliminary data.</text>
</comment>
<evidence type="ECO:0008006" key="5">
    <source>
        <dbReference type="Google" id="ProtNLM"/>
    </source>
</evidence>
<feature type="compositionally biased region" description="Polar residues" evidence="1">
    <location>
        <begin position="504"/>
        <end position="513"/>
    </location>
</feature>
<feature type="region of interest" description="Disordered" evidence="1">
    <location>
        <begin position="498"/>
        <end position="533"/>
    </location>
</feature>
<dbReference type="Proteomes" id="UP001345827">
    <property type="component" value="Unassembled WGS sequence"/>
</dbReference>
<reference evidence="3 4" key="1">
    <citation type="submission" date="2023-06" db="EMBL/GenBank/DDBJ databases">
        <title>Black Yeasts Isolated from many extreme environments.</title>
        <authorList>
            <person name="Coleine C."/>
            <person name="Stajich J.E."/>
            <person name="Selbmann L."/>
        </authorList>
    </citation>
    <scope>NUCLEOTIDE SEQUENCE [LARGE SCALE GENOMIC DNA]</scope>
    <source>
        <strain evidence="3 4">CCFEE 5887</strain>
    </source>
</reference>
<evidence type="ECO:0000313" key="4">
    <source>
        <dbReference type="Proteomes" id="UP001345827"/>
    </source>
</evidence>
<keyword evidence="4" id="KW-1185">Reference proteome</keyword>